<dbReference type="Gene3D" id="2.60.40.10">
    <property type="entry name" value="Immunoglobulins"/>
    <property type="match status" value="1"/>
</dbReference>
<dbReference type="SUPFAM" id="SSF89372">
    <property type="entry name" value="Fucose-specific lectin"/>
    <property type="match status" value="2"/>
</dbReference>
<dbReference type="KEGG" id="dae:Dtox_2341"/>
<evidence type="ECO:0000313" key="4">
    <source>
        <dbReference type="Proteomes" id="UP000002217"/>
    </source>
</evidence>
<dbReference type="STRING" id="485916.Dtox_2341"/>
<evidence type="ECO:0000259" key="2">
    <source>
        <dbReference type="SMART" id="SM00429"/>
    </source>
</evidence>
<keyword evidence="4" id="KW-1185">Reference proteome</keyword>
<name>C8W097_DESAS</name>
<evidence type="ECO:0000256" key="1">
    <source>
        <dbReference type="SAM" id="Phobius"/>
    </source>
</evidence>
<keyword evidence="1" id="KW-0812">Transmembrane</keyword>
<dbReference type="InterPro" id="IPR002909">
    <property type="entry name" value="IPT_dom"/>
</dbReference>
<dbReference type="InterPro" id="IPR014756">
    <property type="entry name" value="Ig_E-set"/>
</dbReference>
<reference evidence="3 4" key="1">
    <citation type="journal article" date="2009" name="Stand. Genomic Sci.">
        <title>Complete genome sequence of Desulfotomaculum acetoxidans type strain (5575).</title>
        <authorList>
            <person name="Spring S."/>
            <person name="Lapidus A."/>
            <person name="Schroder M."/>
            <person name="Gleim D."/>
            <person name="Sims D."/>
            <person name="Meincke L."/>
            <person name="Glavina Del Rio T."/>
            <person name="Tice H."/>
            <person name="Copeland A."/>
            <person name="Cheng J.F."/>
            <person name="Lucas S."/>
            <person name="Chen F."/>
            <person name="Nolan M."/>
            <person name="Bruce D."/>
            <person name="Goodwin L."/>
            <person name="Pitluck S."/>
            <person name="Ivanova N."/>
            <person name="Mavromatis K."/>
            <person name="Mikhailova N."/>
            <person name="Pati A."/>
            <person name="Chen A."/>
            <person name="Palaniappan K."/>
            <person name="Land M."/>
            <person name="Hauser L."/>
            <person name="Chang Y.J."/>
            <person name="Jeffries C.D."/>
            <person name="Chain P."/>
            <person name="Saunders E."/>
            <person name="Brettin T."/>
            <person name="Detter J.C."/>
            <person name="Goker M."/>
            <person name="Bristow J."/>
            <person name="Eisen J.A."/>
            <person name="Markowitz V."/>
            <person name="Hugenholtz P."/>
            <person name="Kyrpides N.C."/>
            <person name="Klenk H.P."/>
            <person name="Han C."/>
        </authorList>
    </citation>
    <scope>NUCLEOTIDE SEQUENCE [LARGE SCALE GENOMIC DNA]</scope>
    <source>
        <strain evidence="4">ATCC 49208 / DSM 771 / VKM B-1644</strain>
    </source>
</reference>
<feature type="transmembrane region" description="Helical" evidence="1">
    <location>
        <begin position="21"/>
        <end position="42"/>
    </location>
</feature>
<keyword evidence="1" id="KW-1133">Transmembrane helix</keyword>
<organism evidence="3 4">
    <name type="scientific">Desulfofarcimen acetoxidans (strain ATCC 49208 / DSM 771 / KCTC 5769 / VKM B-1644 / 5575)</name>
    <name type="common">Desulfotomaculum acetoxidans</name>
    <dbReference type="NCBI Taxonomy" id="485916"/>
    <lineage>
        <taxon>Bacteria</taxon>
        <taxon>Bacillati</taxon>
        <taxon>Bacillota</taxon>
        <taxon>Clostridia</taxon>
        <taxon>Eubacteriales</taxon>
        <taxon>Peptococcaceae</taxon>
        <taxon>Desulfofarcimen</taxon>
    </lineage>
</organism>
<keyword evidence="1" id="KW-0472">Membrane</keyword>
<dbReference type="HOGENOM" id="CLU_367910_0_0_9"/>
<feature type="domain" description="IPT/TIG" evidence="2">
    <location>
        <begin position="322"/>
        <end position="405"/>
    </location>
</feature>
<gene>
    <name evidence="3" type="ordered locus">Dtox_2341</name>
</gene>
<sequence length="757" mass="81553">MNLKIMGRGANVNILKKIVFYQFYIIVIIISIICLSAKPAAYAASASINVSQDVATDSSIIDENKAHPMINPVTDNSGSINVNWVGSVLDYEPPLTYERAAVKFSLAGITGTITTATFKFYVVDVEGSPVVNIIPTEDDTWNETDSSPAFPTYNAENILYSMPVTPDDCEKFKEFNVKDYIQSCVDAGKTNVVFVLTGIEGEGLCDFNFVSNQDDNTDLWSKLDLTYTPVPTPPTVTGPEYTGDTRPTWSWSTGGGGNGTFRYKLDDDDLSLGATTTTSLSYTPGSDLSNGSHTLYVQESNGVIPARWSDSGSFTITVVLPAPVVSSISPTSGPSAGGTSITISGTGFTGATGVKFGSTAATGYTVDSDTSITATSPAGSGTVDVTVTTSGGTSATGSGDQFTYILDNGGLNYDLSVWATTPSMTVYDGKLYTTWVENTSGHTQIRVKKYNGTTWENADSGSLNMDTQKGAYNPILMPYGSDLYLAWYEETGADYQVYGREYNRTANSWENVEDLSYSANKAFNVKLAACNNILYAVWLENNGIKNQVRAKVFAGSTWNQADPGTLNCDPAQKATLPSVAVYSNTLFAAWSEKGNIRVKKYDGGTSWSTADNNTSINIDSTKFADMPILLADSSNLYIIWAEQDNSGIYQIRAKKYNGTSWDQIDSGSLNDSSSQDASMLNGTVYNNILYAAWTENGKVKIKSYASGTWKTADDINYDLSKASSGPAFAEYDSKLYVSWKEGSGTADKIRAKVYAGE</sequence>
<evidence type="ECO:0000313" key="3">
    <source>
        <dbReference type="EMBL" id="ACV63152.1"/>
    </source>
</evidence>
<protein>
    <submittedName>
        <fullName evidence="3">Cell surface receptor IPT/TIG domain protein</fullName>
    </submittedName>
</protein>
<dbReference type="SUPFAM" id="SSF81296">
    <property type="entry name" value="E set domains"/>
    <property type="match status" value="1"/>
</dbReference>
<accession>C8W097</accession>
<dbReference type="Proteomes" id="UP000002217">
    <property type="component" value="Chromosome"/>
</dbReference>
<dbReference type="EMBL" id="CP001720">
    <property type="protein sequence ID" value="ACV63152.1"/>
    <property type="molecule type" value="Genomic_DNA"/>
</dbReference>
<proteinExistence type="predicted"/>
<dbReference type="eggNOG" id="COG3468">
    <property type="taxonomic scope" value="Bacteria"/>
</dbReference>
<dbReference type="InterPro" id="IPR013783">
    <property type="entry name" value="Ig-like_fold"/>
</dbReference>
<dbReference type="SMART" id="SM00429">
    <property type="entry name" value="IPT"/>
    <property type="match status" value="1"/>
</dbReference>
<dbReference type="Pfam" id="PF01833">
    <property type="entry name" value="TIG"/>
    <property type="match status" value="1"/>
</dbReference>
<dbReference type="CDD" id="cd00102">
    <property type="entry name" value="IPT"/>
    <property type="match status" value="1"/>
</dbReference>
<keyword evidence="3" id="KW-0675">Receptor</keyword>
<dbReference type="AlphaFoldDB" id="C8W097"/>